<dbReference type="OrthoDB" id="1417377at2"/>
<dbReference type="EMBL" id="SGIU01000002">
    <property type="protein sequence ID" value="TAI47629.1"/>
    <property type="molecule type" value="Genomic_DNA"/>
</dbReference>
<evidence type="ECO:0000256" key="1">
    <source>
        <dbReference type="SAM" id="MobiDB-lite"/>
    </source>
</evidence>
<dbReference type="AlphaFoldDB" id="A0A4Q8QGW1"/>
<comment type="caution">
    <text evidence="2">The sequence shown here is derived from an EMBL/GenBank/DDBJ whole genome shotgun (WGS) entry which is preliminary data.</text>
</comment>
<protein>
    <submittedName>
        <fullName evidence="2">Uncharacterized protein</fullName>
    </submittedName>
</protein>
<dbReference type="RefSeq" id="WP_130614604.1">
    <property type="nucleotide sequence ID" value="NZ_SGIU01000002.1"/>
</dbReference>
<keyword evidence="3" id="KW-1185">Reference proteome</keyword>
<evidence type="ECO:0000313" key="2">
    <source>
        <dbReference type="EMBL" id="TAI47629.1"/>
    </source>
</evidence>
<gene>
    <name evidence="2" type="ORF">EW142_13275</name>
</gene>
<dbReference type="Proteomes" id="UP000291981">
    <property type="component" value="Unassembled WGS sequence"/>
</dbReference>
<accession>A0A4Q8QGW1</accession>
<evidence type="ECO:0000313" key="3">
    <source>
        <dbReference type="Proteomes" id="UP000291981"/>
    </source>
</evidence>
<reference evidence="2 3" key="1">
    <citation type="submission" date="2019-02" db="EMBL/GenBank/DDBJ databases">
        <title>Draft genome sequence of Muricauda sp. 176CP4-71.</title>
        <authorList>
            <person name="Park J.-S."/>
        </authorList>
    </citation>
    <scope>NUCLEOTIDE SEQUENCE [LARGE SCALE GENOMIC DNA]</scope>
    <source>
        <strain evidence="2 3">176CP4-71</strain>
    </source>
</reference>
<organism evidence="2 3">
    <name type="scientific">Flagellimonas allohymeniacidonis</name>
    <dbReference type="NCBI Taxonomy" id="2517819"/>
    <lineage>
        <taxon>Bacteria</taxon>
        <taxon>Pseudomonadati</taxon>
        <taxon>Bacteroidota</taxon>
        <taxon>Flavobacteriia</taxon>
        <taxon>Flavobacteriales</taxon>
        <taxon>Flavobacteriaceae</taxon>
        <taxon>Flagellimonas</taxon>
    </lineage>
</organism>
<proteinExistence type="predicted"/>
<feature type="compositionally biased region" description="Polar residues" evidence="1">
    <location>
        <begin position="35"/>
        <end position="44"/>
    </location>
</feature>
<sequence length="626" mass="72275">MRHLLKVFVCLGLLFQCAETQSQELNKSSKKSDNRSSQGQVSSQEKINNLDARQYVEIFEIKGRKKINIWKYSQDSVNQQRKIIDTKSNIRIEFLREEISQNRDFKGNITIEGKIVSTQGGEDPVEVYPYSRIGQEKTKIGITNRPPHEIATIFVNLILECLKTEEKVSEAPIDDINNIRLLRRLESYIQDISDLTDDDGYDDDELDVFYYYYDDEELANESLYKRFMNLSKEFLVRNIAAESDFPPVFNDVRNLRKEDRISKKSFLSGLNEFQKTVKEKNDNKRDIVERTFRSEIKKFNSRLQIIIDYIDYFKSSGEQAEDAFLSTIQLDHIALDQIETNLKNINRQLSNYLNPSTNNNQVSAIEASVESFHFEGVREISRLTQIEGTDIEDLIEYHAQQSKKERQIIAKETSLSQDLIEIDKKDLIEKLALKASEIIYRDLNYATINLNKERAQEGDLLYLYLILEESQRRNNGNASEIVQKVLPIGTYEIRNTRWEVKIADSFLLVNRINEPSGDDADNLSPSNFKGAPGVSLLLTYRRDGRHNNRFINFLEPSIGVNVSYIDFSTEDDLEIGAGLVMGFFNNKIFVTSGINLNNTGRNETRPFYWGLGFSFANIVGKLSKKD</sequence>
<name>A0A4Q8QGW1_9FLAO</name>
<feature type="region of interest" description="Disordered" evidence="1">
    <location>
        <begin position="25"/>
        <end position="44"/>
    </location>
</feature>